<reference evidence="2 3" key="1">
    <citation type="submission" date="2018-12" db="EMBL/GenBank/DDBJ databases">
        <authorList>
            <consortium name="Pathogen Informatics"/>
        </authorList>
    </citation>
    <scope>NUCLEOTIDE SEQUENCE [LARGE SCALE GENOMIC DNA]</scope>
    <source>
        <strain evidence="2 3">NCTC11923</strain>
    </source>
</reference>
<dbReference type="AlphaFoldDB" id="A0A3S4UN08"/>
<name>A0A3S4UN08_9ACTO</name>
<feature type="transmembrane region" description="Helical" evidence="1">
    <location>
        <begin position="55"/>
        <end position="88"/>
    </location>
</feature>
<organism evidence="2 3">
    <name type="scientific">Actinomyces slackii</name>
    <dbReference type="NCBI Taxonomy" id="52774"/>
    <lineage>
        <taxon>Bacteria</taxon>
        <taxon>Bacillati</taxon>
        <taxon>Actinomycetota</taxon>
        <taxon>Actinomycetes</taxon>
        <taxon>Actinomycetales</taxon>
        <taxon>Actinomycetaceae</taxon>
        <taxon>Actinomyces</taxon>
    </lineage>
</organism>
<protein>
    <submittedName>
        <fullName evidence="2">Protein of uncharacterized function (DUF2516)</fullName>
    </submittedName>
</protein>
<dbReference type="KEGG" id="asla:NCTC11923_00955"/>
<evidence type="ECO:0000313" key="2">
    <source>
        <dbReference type="EMBL" id="VEG74321.1"/>
    </source>
</evidence>
<sequence length="129" mass="13854">MEALTLIAHVLDKAVTWAWFAVQVTAVVMGAWALIDAALRAPEHYAAAGKRTKGFWVGVNAAGIAVVLLMGAASMIGLLGVVANAVYLADVRPALRFYAPVKVRSTIRIPGRASQRRPHSGPRDWRPGR</sequence>
<keyword evidence="1" id="KW-0812">Transmembrane</keyword>
<evidence type="ECO:0000313" key="3">
    <source>
        <dbReference type="Proteomes" id="UP000276899"/>
    </source>
</evidence>
<dbReference type="STRING" id="1278298.GCA_000428685_02419"/>
<proteinExistence type="predicted"/>
<dbReference type="Proteomes" id="UP000276899">
    <property type="component" value="Chromosome"/>
</dbReference>
<feature type="transmembrane region" description="Helical" evidence="1">
    <location>
        <begin position="14"/>
        <end position="35"/>
    </location>
</feature>
<dbReference type="InterPro" id="IPR019662">
    <property type="entry name" value="DUF2516"/>
</dbReference>
<evidence type="ECO:0000256" key="1">
    <source>
        <dbReference type="SAM" id="Phobius"/>
    </source>
</evidence>
<keyword evidence="1" id="KW-0472">Membrane</keyword>
<keyword evidence="1" id="KW-1133">Transmembrane helix</keyword>
<dbReference type="RefSeq" id="WP_051281284.1">
    <property type="nucleotide sequence ID" value="NZ_CBCRWE010000043.1"/>
</dbReference>
<dbReference type="Pfam" id="PF10724">
    <property type="entry name" value="DUF2516"/>
    <property type="match status" value="1"/>
</dbReference>
<gene>
    <name evidence="2" type="ORF">NCTC11923_00955</name>
</gene>
<keyword evidence="3" id="KW-1185">Reference proteome</keyword>
<accession>A0A3S4UN08</accession>
<dbReference type="EMBL" id="LR134363">
    <property type="protein sequence ID" value="VEG74321.1"/>
    <property type="molecule type" value="Genomic_DNA"/>
</dbReference>